<sequence length="386" mass="43658">MTEIMFEMFGVPAMHVAVGPKLPLYDSERATAVGLYILENPSSFSISFSSNLSIFSILARYLSHTVPIYEGHSIPLAVHTLDLTGTNLTNALHRVGTHSPQLLNRTLFVTFRRGLRISSSIEKSHELPDGQVNSTGTELFHCPEVRFHLTPTFQTSLNSMEALGIYEITNDLIMKCKEKLFQVLLNEMSCCRGHFLRKSFHVLVKKKRKQDNCGGNPRSFIPAEYTCVVAINTVATSASFLDFLCSSSSPRRSDELLLLLRRNQRMAMLRTKAQMSAQRRMMRIIAALAPKSFEFEQLISYAPCFQVASTVTLSWVRNLLPMHRLTKGTALCGVLVNQIFHRLSSYHLDTPRQHMIFRVFIQETEILGAWVLALVVVSKSEEEWIS</sequence>
<dbReference type="InterPro" id="IPR043129">
    <property type="entry name" value="ATPase_NBD"/>
</dbReference>
<keyword evidence="2" id="KW-1185">Reference proteome</keyword>
<dbReference type="Proteomes" id="UP000657918">
    <property type="component" value="Chromosome 16"/>
</dbReference>
<name>A0A835JCW3_9ROSI</name>
<dbReference type="Gene3D" id="3.30.420.40">
    <property type="match status" value="1"/>
</dbReference>
<gene>
    <name evidence="1" type="ORF">SADUNF_Sadunf16G0297400</name>
</gene>
<reference evidence="1 2" key="1">
    <citation type="submission" date="2020-10" db="EMBL/GenBank/DDBJ databases">
        <title>Plant Genome Project.</title>
        <authorList>
            <person name="Zhang R.-G."/>
        </authorList>
    </citation>
    <scope>NUCLEOTIDE SEQUENCE [LARGE SCALE GENOMIC DNA]</scope>
    <source>
        <strain evidence="1">FAFU-HL-1</strain>
        <tissue evidence="1">Leaf</tissue>
    </source>
</reference>
<dbReference type="PANTHER" id="PTHR11937">
    <property type="entry name" value="ACTIN"/>
    <property type="match status" value="1"/>
</dbReference>
<comment type="caution">
    <text evidence="1">The sequence shown here is derived from an EMBL/GenBank/DDBJ whole genome shotgun (WGS) entry which is preliminary data.</text>
</comment>
<dbReference type="AlphaFoldDB" id="A0A835JCW3"/>
<organism evidence="1 2">
    <name type="scientific">Salix dunnii</name>
    <dbReference type="NCBI Taxonomy" id="1413687"/>
    <lineage>
        <taxon>Eukaryota</taxon>
        <taxon>Viridiplantae</taxon>
        <taxon>Streptophyta</taxon>
        <taxon>Embryophyta</taxon>
        <taxon>Tracheophyta</taxon>
        <taxon>Spermatophyta</taxon>
        <taxon>Magnoliopsida</taxon>
        <taxon>eudicotyledons</taxon>
        <taxon>Gunneridae</taxon>
        <taxon>Pentapetalae</taxon>
        <taxon>rosids</taxon>
        <taxon>fabids</taxon>
        <taxon>Malpighiales</taxon>
        <taxon>Salicaceae</taxon>
        <taxon>Saliceae</taxon>
        <taxon>Salix</taxon>
    </lineage>
</organism>
<evidence type="ECO:0000313" key="2">
    <source>
        <dbReference type="Proteomes" id="UP000657918"/>
    </source>
</evidence>
<proteinExistence type="predicted"/>
<protein>
    <submittedName>
        <fullName evidence="1">Uncharacterized protein</fullName>
    </submittedName>
</protein>
<dbReference type="EMBL" id="JADGMS010000016">
    <property type="protein sequence ID" value="KAF9667096.1"/>
    <property type="molecule type" value="Genomic_DNA"/>
</dbReference>
<dbReference type="InterPro" id="IPR004000">
    <property type="entry name" value="Actin"/>
</dbReference>
<evidence type="ECO:0000313" key="1">
    <source>
        <dbReference type="EMBL" id="KAF9667096.1"/>
    </source>
</evidence>
<dbReference type="SUPFAM" id="SSF53067">
    <property type="entry name" value="Actin-like ATPase domain"/>
    <property type="match status" value="1"/>
</dbReference>
<accession>A0A835JCW3</accession>